<gene>
    <name evidence="2" type="ORF">AFUS01_LOCUS12618</name>
</gene>
<accession>A0A8J2KCQ1</accession>
<keyword evidence="3" id="KW-1185">Reference proteome</keyword>
<organism evidence="2 3">
    <name type="scientific">Allacma fusca</name>
    <dbReference type="NCBI Taxonomy" id="39272"/>
    <lineage>
        <taxon>Eukaryota</taxon>
        <taxon>Metazoa</taxon>
        <taxon>Ecdysozoa</taxon>
        <taxon>Arthropoda</taxon>
        <taxon>Hexapoda</taxon>
        <taxon>Collembola</taxon>
        <taxon>Symphypleona</taxon>
        <taxon>Sminthuridae</taxon>
        <taxon>Allacma</taxon>
    </lineage>
</organism>
<name>A0A8J2KCQ1_9HEXA</name>
<reference evidence="2" key="1">
    <citation type="submission" date="2021-06" db="EMBL/GenBank/DDBJ databases">
        <authorList>
            <person name="Hodson N. C."/>
            <person name="Mongue J. A."/>
            <person name="Jaron S. K."/>
        </authorList>
    </citation>
    <scope>NUCLEOTIDE SEQUENCE</scope>
</reference>
<feature type="non-terminal residue" evidence="2">
    <location>
        <position position="1"/>
    </location>
</feature>
<feature type="coiled-coil region" evidence="1">
    <location>
        <begin position="10"/>
        <end position="37"/>
    </location>
</feature>
<evidence type="ECO:0000313" key="3">
    <source>
        <dbReference type="Proteomes" id="UP000708208"/>
    </source>
</evidence>
<dbReference type="AlphaFoldDB" id="A0A8J2KCQ1"/>
<dbReference type="EMBL" id="CAJVCH010100025">
    <property type="protein sequence ID" value="CAG7723534.1"/>
    <property type="molecule type" value="Genomic_DNA"/>
</dbReference>
<feature type="non-terminal residue" evidence="2">
    <location>
        <position position="40"/>
    </location>
</feature>
<keyword evidence="1" id="KW-0175">Coiled coil</keyword>
<evidence type="ECO:0000256" key="1">
    <source>
        <dbReference type="SAM" id="Coils"/>
    </source>
</evidence>
<comment type="caution">
    <text evidence="2">The sequence shown here is derived from an EMBL/GenBank/DDBJ whole genome shotgun (WGS) entry which is preliminary data.</text>
</comment>
<sequence length="40" mass="4859">DRNFELAQARDEAVTKAQKKDEVLKEMREELKLLQQELWE</sequence>
<proteinExistence type="predicted"/>
<dbReference type="Proteomes" id="UP000708208">
    <property type="component" value="Unassembled WGS sequence"/>
</dbReference>
<evidence type="ECO:0000313" key="2">
    <source>
        <dbReference type="EMBL" id="CAG7723534.1"/>
    </source>
</evidence>
<protein>
    <submittedName>
        <fullName evidence="2">Uncharacterized protein</fullName>
    </submittedName>
</protein>